<evidence type="ECO:0000259" key="1">
    <source>
        <dbReference type="Pfam" id="PF20613"/>
    </source>
</evidence>
<sequence>MLKIINTLTFKEELVHQNSAPMLFLCDDYEHYYCKSKLQEPDHDFLIYEMIGSKIADYFNISTPHIALVQYDEVSLGENYLLKNYNLKHGDFLFASQYIGPYDHIDNSGRFFIKNRRKYAKIDNPKDILRITLMDIHLNNADRNESNYNLLYQTQKFRYYAIDHAALFGGPALRGRFSPGGDPALGNKLLNSFLLRNILKFLSLDQIKLEVDNYFLKCNASLGTVIESVFNSIPKSWTISQGLKERILEYSLNETRLNLGKLLVMKRLTEIKKKL</sequence>
<dbReference type="eggNOG" id="ENOG5033HHV">
    <property type="taxonomic scope" value="Bacteria"/>
</dbReference>
<accession>A0A074LMX6</accession>
<reference evidence="2 3" key="1">
    <citation type="submission" date="2014-04" db="EMBL/GenBank/DDBJ databases">
        <title>Characterization and application of a salt tolerant electro-active bacterium.</title>
        <authorList>
            <person name="Yang L."/>
            <person name="Wei S."/>
            <person name="Tay Q.X.M."/>
        </authorList>
    </citation>
    <scope>NUCLEOTIDE SEQUENCE [LARGE SCALE GENOMIC DNA]</scope>
    <source>
        <strain evidence="2 3">LY1</strain>
    </source>
</reference>
<dbReference type="RefSeq" id="WP_035071998.1">
    <property type="nucleotide sequence ID" value="NZ_JMIH01000014.1"/>
</dbReference>
<comment type="caution">
    <text evidence="2">The sequence shown here is derived from an EMBL/GenBank/DDBJ whole genome shotgun (WGS) entry which is preliminary data.</text>
</comment>
<evidence type="ECO:0000313" key="2">
    <source>
        <dbReference type="EMBL" id="KEO75247.1"/>
    </source>
</evidence>
<evidence type="ECO:0000313" key="3">
    <source>
        <dbReference type="Proteomes" id="UP000027821"/>
    </source>
</evidence>
<dbReference type="EMBL" id="JMIH01000014">
    <property type="protein sequence ID" value="KEO75247.1"/>
    <property type="molecule type" value="Genomic_DNA"/>
</dbReference>
<dbReference type="InterPro" id="IPR046748">
    <property type="entry name" value="HipA_2"/>
</dbReference>
<keyword evidence="3" id="KW-1185">Reference proteome</keyword>
<proteinExistence type="predicted"/>
<organism evidence="2 3">
    <name type="scientific">Anditalea andensis</name>
    <dbReference type="NCBI Taxonomy" id="1048983"/>
    <lineage>
        <taxon>Bacteria</taxon>
        <taxon>Pseudomonadati</taxon>
        <taxon>Bacteroidota</taxon>
        <taxon>Cytophagia</taxon>
        <taxon>Cytophagales</taxon>
        <taxon>Cytophagaceae</taxon>
        <taxon>Anditalea</taxon>
    </lineage>
</organism>
<dbReference type="Proteomes" id="UP000027821">
    <property type="component" value="Unassembled WGS sequence"/>
</dbReference>
<protein>
    <recommendedName>
        <fullName evidence="1">HipA-like kinase domain-containing protein</fullName>
    </recommendedName>
</protein>
<dbReference type="AlphaFoldDB" id="A0A074LMX6"/>
<gene>
    <name evidence="2" type="ORF">EL17_06215</name>
</gene>
<feature type="domain" description="HipA-like kinase" evidence="1">
    <location>
        <begin position="19"/>
        <end position="166"/>
    </location>
</feature>
<dbReference type="OrthoDB" id="1092050at2"/>
<dbReference type="Pfam" id="PF20613">
    <property type="entry name" value="HipA_2"/>
    <property type="match status" value="1"/>
</dbReference>
<name>A0A074LMX6_9BACT</name>